<dbReference type="Proteomes" id="UP001152049">
    <property type="component" value="Unassembled WGS sequence"/>
</dbReference>
<dbReference type="EMBL" id="JAOQAZ010000004">
    <property type="protein sequence ID" value="KAJ4267173.1"/>
    <property type="molecule type" value="Genomic_DNA"/>
</dbReference>
<evidence type="ECO:0008006" key="3">
    <source>
        <dbReference type="Google" id="ProtNLM"/>
    </source>
</evidence>
<proteinExistence type="predicted"/>
<evidence type="ECO:0000313" key="1">
    <source>
        <dbReference type="EMBL" id="KAJ4267173.1"/>
    </source>
</evidence>
<comment type="caution">
    <text evidence="1">The sequence shown here is derived from an EMBL/GenBank/DDBJ whole genome shotgun (WGS) entry which is preliminary data.</text>
</comment>
<organism evidence="1 2">
    <name type="scientific">Fusarium torreyae</name>
    <dbReference type="NCBI Taxonomy" id="1237075"/>
    <lineage>
        <taxon>Eukaryota</taxon>
        <taxon>Fungi</taxon>
        <taxon>Dikarya</taxon>
        <taxon>Ascomycota</taxon>
        <taxon>Pezizomycotina</taxon>
        <taxon>Sordariomycetes</taxon>
        <taxon>Hypocreomycetidae</taxon>
        <taxon>Hypocreales</taxon>
        <taxon>Nectriaceae</taxon>
        <taxon>Fusarium</taxon>
    </lineage>
</organism>
<dbReference type="OrthoDB" id="1577640at2759"/>
<dbReference type="AlphaFoldDB" id="A0A9W8SA30"/>
<reference evidence="1" key="1">
    <citation type="submission" date="2022-09" db="EMBL/GenBank/DDBJ databases">
        <title>Fusarium specimens isolated from Avocado Roots.</title>
        <authorList>
            <person name="Stajich J."/>
            <person name="Roper C."/>
            <person name="Heimlech-Rivalta G."/>
        </authorList>
    </citation>
    <scope>NUCLEOTIDE SEQUENCE</scope>
    <source>
        <strain evidence="1">CF00136</strain>
    </source>
</reference>
<protein>
    <recommendedName>
        <fullName evidence="3">Fungal N-terminal domain-containing protein</fullName>
    </recommendedName>
</protein>
<accession>A0A9W8SA30</accession>
<keyword evidence="2" id="KW-1185">Reference proteome</keyword>
<name>A0A9W8SA30_9HYPO</name>
<evidence type="ECO:0000313" key="2">
    <source>
        <dbReference type="Proteomes" id="UP001152049"/>
    </source>
</evidence>
<gene>
    <name evidence="1" type="ORF">NW762_003274</name>
</gene>
<sequence>MADPFSIASGVAGIISLGLTICNKIHTYFSAIEGRNDDIEAALQQLGLLRANIGIVESISSKLGTRHAHATTGITQSLEDCESHFKALETLTRELATTGTSGSKQKWRKGKLIMMYPFDREKLAQMHERLSRAQDTLENFVQSLTL</sequence>